<dbReference type="EMBL" id="FOXD01000002">
    <property type="protein sequence ID" value="SFP11633.1"/>
    <property type="molecule type" value="Genomic_DNA"/>
</dbReference>
<dbReference type="InterPro" id="IPR036388">
    <property type="entry name" value="WH-like_DNA-bd_sf"/>
</dbReference>
<dbReference type="PROSITE" id="PS51688">
    <property type="entry name" value="ICA"/>
    <property type="match status" value="1"/>
</dbReference>
<proteinExistence type="predicted"/>
<dbReference type="RefSeq" id="WP_093335132.1">
    <property type="nucleotide sequence ID" value="NZ_FOXD01000002.1"/>
</dbReference>
<dbReference type="InterPro" id="IPR051934">
    <property type="entry name" value="Phage_Tail_Fiber_Structural"/>
</dbReference>
<dbReference type="STRING" id="1884432.SAMN05518683_102303"/>
<dbReference type="OrthoDB" id="9810174at2"/>
<dbReference type="Proteomes" id="UP000198892">
    <property type="component" value="Unassembled WGS sequence"/>
</dbReference>
<dbReference type="PANTHER" id="PTHR35191:SF1">
    <property type="entry name" value="PROPHAGE SIDE TAIL FIBER PROTEIN HOMOLOG STFQ-RELATED"/>
    <property type="match status" value="1"/>
</dbReference>
<keyword evidence="4" id="KW-1185">Reference proteome</keyword>
<protein>
    <submittedName>
        <fullName evidence="3">Chaperone of endosialidase</fullName>
    </submittedName>
</protein>
<dbReference type="Pfam" id="PF12571">
    <property type="entry name" value="Phage_tail_fib"/>
    <property type="match status" value="1"/>
</dbReference>
<reference evidence="4" key="1">
    <citation type="submission" date="2016-10" db="EMBL/GenBank/DDBJ databases">
        <authorList>
            <person name="Varghese N."/>
            <person name="Submissions S."/>
        </authorList>
    </citation>
    <scope>NUCLEOTIDE SEQUENCE [LARGE SCALE GENOMIC DNA]</scope>
    <source>
        <strain evidence="4">S7</strain>
    </source>
</reference>
<dbReference type="Gene3D" id="1.10.10.10">
    <property type="entry name" value="Winged helix-like DNA-binding domain superfamily/Winged helix DNA-binding domain"/>
    <property type="match status" value="1"/>
</dbReference>
<evidence type="ECO:0000256" key="1">
    <source>
        <dbReference type="SAM" id="Coils"/>
    </source>
</evidence>
<dbReference type="Pfam" id="PF13884">
    <property type="entry name" value="Peptidase_S74"/>
    <property type="match status" value="1"/>
</dbReference>
<dbReference type="InterPro" id="IPR022225">
    <property type="entry name" value="Phage_tail_fibre_N"/>
</dbReference>
<dbReference type="CDD" id="cd19958">
    <property type="entry name" value="pyocin_knob"/>
    <property type="match status" value="1"/>
</dbReference>
<dbReference type="AlphaFoldDB" id="A0A1I5MQ45"/>
<sequence length="617" mass="68347">MAEFYTILTDVGQAKIANSQVTGEKVDLVELAAGDGNGNYYNPTSDQSELVNETWRGNISSIDIDEDNPNWITIETIVPSETDAFMLREVGIFDSNGDLIAIGKYPETYKPSLDNGSAKDLYVRMIIEVSNAEAVTLKIDPAVTIASRKYVNSITGDLNDLNTADNTSLVSSTNEVLQKSKDYAQNAKDYAQNRAALPRSEQIDPNTTETSLIVTDHANAPTDDLYYIQTYFDEGDQCSQIAIPYNFNGTGFWYRFKSIDTWSDWARVVPQSDLDNLINRIGQNTNLNTSDNSTIIAAINEVLQKFNTHNSDDARHVTSTDRGHWNGKMEKQGESNVSFNKNKLSEAPVDFLISNENVQSGQADLTALFGNDIQSASGRKVGIGFAVSTAINTQGNLGAKIVHEATGNRSQGDLAFYTKIDENEGDTTEEHLRIKDSGELRPGEDNAQTLGSSSYRWNEIYAGTGAINTSDKKEKKDIKESIGLSFIDKLTPIEYKLEDSGNRDENGNIIPGTRPHHGLISQDVESLLEQLGIDHAGFIKTPITELVPDENWEPSDDETEEDRPLIEKETGEYNYGLRYSEFIGNLIKAVQELKVEKDNLESKHSNLEKRVAELESS</sequence>
<evidence type="ECO:0000313" key="4">
    <source>
        <dbReference type="Proteomes" id="UP000198892"/>
    </source>
</evidence>
<organism evidence="3 4">
    <name type="scientific">Salibacterium halotolerans</name>
    <dbReference type="NCBI Taxonomy" id="1884432"/>
    <lineage>
        <taxon>Bacteria</taxon>
        <taxon>Bacillati</taxon>
        <taxon>Bacillota</taxon>
        <taxon>Bacilli</taxon>
        <taxon>Bacillales</taxon>
        <taxon>Bacillaceae</taxon>
    </lineage>
</organism>
<keyword evidence="1" id="KW-0175">Coiled coil</keyword>
<dbReference type="InterPro" id="IPR030392">
    <property type="entry name" value="S74_ICA"/>
</dbReference>
<accession>A0A1I5MQ45</accession>
<gene>
    <name evidence="3" type="ORF">SAMN05518683_102303</name>
</gene>
<feature type="coiled-coil region" evidence="1">
    <location>
        <begin position="583"/>
        <end position="617"/>
    </location>
</feature>
<feature type="domain" description="Peptidase S74" evidence="2">
    <location>
        <begin position="470"/>
        <end position="604"/>
    </location>
</feature>
<name>A0A1I5MQ45_9BACI</name>
<evidence type="ECO:0000313" key="3">
    <source>
        <dbReference type="EMBL" id="SFP11633.1"/>
    </source>
</evidence>
<evidence type="ECO:0000259" key="2">
    <source>
        <dbReference type="PROSITE" id="PS51688"/>
    </source>
</evidence>
<dbReference type="PANTHER" id="PTHR35191">
    <property type="entry name" value="PROPHAGE SIDE TAIL FIBER PROTEIN HOMOLOG STFQ-RELATED"/>
    <property type="match status" value="1"/>
</dbReference>